<dbReference type="SMART" id="SM00382">
    <property type="entry name" value="AAA"/>
    <property type="match status" value="1"/>
</dbReference>
<organism evidence="12 13">
    <name type="scientific">Yoonia vestfoldensis</name>
    <dbReference type="NCBI Taxonomy" id="245188"/>
    <lineage>
        <taxon>Bacteria</taxon>
        <taxon>Pseudomonadati</taxon>
        <taxon>Pseudomonadota</taxon>
        <taxon>Alphaproteobacteria</taxon>
        <taxon>Rhodobacterales</taxon>
        <taxon>Paracoccaceae</taxon>
        <taxon>Yoonia</taxon>
    </lineage>
</organism>
<keyword evidence="9" id="KW-0406">Ion transport</keyword>
<keyword evidence="3" id="KW-0813">Transport</keyword>
<evidence type="ECO:0000256" key="1">
    <source>
        <dbReference type="ARBA" id="ARBA00004202"/>
    </source>
</evidence>
<keyword evidence="6" id="KW-0547">Nucleotide-binding</keyword>
<dbReference type="PROSITE" id="PS50893">
    <property type="entry name" value="ABC_TRANSPORTER_2"/>
    <property type="match status" value="1"/>
</dbReference>
<dbReference type="PANTHER" id="PTHR42771:SF3">
    <property type="entry name" value="PETROBACTIN IMPORT ATP-BINDING PROTEIN YCLP"/>
    <property type="match status" value="1"/>
</dbReference>
<keyword evidence="4" id="KW-1003">Cell membrane</keyword>
<evidence type="ECO:0000256" key="7">
    <source>
        <dbReference type="ARBA" id="ARBA00022840"/>
    </source>
</evidence>
<dbReference type="GO" id="GO:0005524">
    <property type="term" value="F:ATP binding"/>
    <property type="evidence" value="ECO:0007669"/>
    <property type="project" value="UniProtKB-KW"/>
</dbReference>
<protein>
    <submittedName>
        <fullName evidence="12">Fe(3+) dicitrate transport ATP-binding protein FecE</fullName>
    </submittedName>
</protein>
<dbReference type="GO" id="GO:0016887">
    <property type="term" value="F:ATP hydrolysis activity"/>
    <property type="evidence" value="ECO:0007669"/>
    <property type="project" value="InterPro"/>
</dbReference>
<dbReference type="EMBL" id="CP021431">
    <property type="protein sequence ID" value="ARU01159.1"/>
    <property type="molecule type" value="Genomic_DNA"/>
</dbReference>
<evidence type="ECO:0000256" key="5">
    <source>
        <dbReference type="ARBA" id="ARBA00022496"/>
    </source>
</evidence>
<keyword evidence="13" id="KW-1185">Reference proteome</keyword>
<evidence type="ECO:0000256" key="3">
    <source>
        <dbReference type="ARBA" id="ARBA00022448"/>
    </source>
</evidence>
<evidence type="ECO:0000256" key="10">
    <source>
        <dbReference type="ARBA" id="ARBA00023136"/>
    </source>
</evidence>
<keyword evidence="5" id="KW-0410">Iron transport</keyword>
<evidence type="ECO:0000259" key="11">
    <source>
        <dbReference type="PROSITE" id="PS50893"/>
    </source>
</evidence>
<evidence type="ECO:0000256" key="8">
    <source>
        <dbReference type="ARBA" id="ARBA00023004"/>
    </source>
</evidence>
<keyword evidence="7 12" id="KW-0067">ATP-binding</keyword>
<name>A0A1Y0ECN6_9RHOB</name>
<dbReference type="GO" id="GO:0006826">
    <property type="term" value="P:iron ion transport"/>
    <property type="evidence" value="ECO:0007669"/>
    <property type="project" value="UniProtKB-KW"/>
</dbReference>
<reference evidence="12 13" key="1">
    <citation type="submission" date="2017-05" db="EMBL/GenBank/DDBJ databases">
        <title>Genome Sequence of Loktanella vestfoldensis Strain SMR4r Isolated from a Culture of the Diatom Skeletonema marinoi.</title>
        <authorList>
            <person name="Topel M."/>
            <person name="Pinder M.I.M."/>
            <person name="Johansson O.N."/>
            <person name="Kourtchenko O."/>
            <person name="Godhe A."/>
            <person name="Clarke A.K."/>
        </authorList>
    </citation>
    <scope>NUCLEOTIDE SEQUENCE [LARGE SCALE GENOMIC DNA]</scope>
    <source>
        <strain evidence="12 13">SMR4r</strain>
    </source>
</reference>
<comment type="subcellular location">
    <subcellularLocation>
        <location evidence="1">Cell membrane</location>
        <topology evidence="1">Peripheral membrane protein</topology>
    </subcellularLocation>
</comment>
<dbReference type="AlphaFoldDB" id="A0A1Y0ECN6"/>
<accession>A0A1Y0ECN6</accession>
<dbReference type="GO" id="GO:0005886">
    <property type="term" value="C:plasma membrane"/>
    <property type="evidence" value="ECO:0007669"/>
    <property type="project" value="UniProtKB-SubCell"/>
</dbReference>
<dbReference type="PROSITE" id="PS00211">
    <property type="entry name" value="ABC_TRANSPORTER_1"/>
    <property type="match status" value="1"/>
</dbReference>
<keyword evidence="10" id="KW-0472">Membrane</keyword>
<dbReference type="InterPro" id="IPR017871">
    <property type="entry name" value="ABC_transporter-like_CS"/>
</dbReference>
<evidence type="ECO:0000256" key="4">
    <source>
        <dbReference type="ARBA" id="ARBA00022475"/>
    </source>
</evidence>
<evidence type="ECO:0000256" key="9">
    <source>
        <dbReference type="ARBA" id="ARBA00023065"/>
    </source>
</evidence>
<dbReference type="Pfam" id="PF00005">
    <property type="entry name" value="ABC_tran"/>
    <property type="match status" value="1"/>
</dbReference>
<feature type="domain" description="ABC transporter" evidence="11">
    <location>
        <begin position="2"/>
        <end position="236"/>
    </location>
</feature>
<keyword evidence="8" id="KW-0408">Iron</keyword>
<dbReference type="InterPro" id="IPR003593">
    <property type="entry name" value="AAA+_ATPase"/>
</dbReference>
<dbReference type="PANTHER" id="PTHR42771">
    <property type="entry name" value="IRON(3+)-HYDROXAMATE IMPORT ATP-BINDING PROTEIN FHUC"/>
    <property type="match status" value="1"/>
</dbReference>
<evidence type="ECO:0000313" key="13">
    <source>
        <dbReference type="Proteomes" id="UP000195273"/>
    </source>
</evidence>
<dbReference type="Proteomes" id="UP000195273">
    <property type="component" value="Chromosome"/>
</dbReference>
<sequence length="251" mass="27099">MIEIAKLSLRAGATPILHDIDLRLEKGGITALIGPNGAGKSSLLHCIAGLLRPHAGQVRIDGLDPLRAPGVQRARSVALLQQSPMVVSRLSVRELVAFGRWPHHRGRATARDAEIVAEALAAFALEDLATRQIETLSGGQRQRAFIAMTWAQDTPWLLLDEPLNALDPRHARDLMARLHGLSRNAARSVVIVLHDINAAAGWADRIVALKDGRILAHDRTAALLTPQILGGVFDTPFDVLTHAGRPVVVAR</sequence>
<dbReference type="Gene3D" id="3.40.50.300">
    <property type="entry name" value="P-loop containing nucleotide triphosphate hydrolases"/>
    <property type="match status" value="1"/>
</dbReference>
<proteinExistence type="inferred from homology"/>
<dbReference type="FunFam" id="3.40.50.300:FF:000134">
    <property type="entry name" value="Iron-enterobactin ABC transporter ATP-binding protein"/>
    <property type="match status" value="1"/>
</dbReference>
<dbReference type="RefSeq" id="WP_087207737.1">
    <property type="nucleotide sequence ID" value="NZ_CP021431.1"/>
</dbReference>
<evidence type="ECO:0000256" key="2">
    <source>
        <dbReference type="ARBA" id="ARBA00005417"/>
    </source>
</evidence>
<comment type="similarity">
    <text evidence="2">Belongs to the ABC transporter superfamily.</text>
</comment>
<dbReference type="SUPFAM" id="SSF52540">
    <property type="entry name" value="P-loop containing nucleoside triphosphate hydrolases"/>
    <property type="match status" value="1"/>
</dbReference>
<dbReference type="InterPro" id="IPR051535">
    <property type="entry name" value="Siderophore_ABC-ATPase"/>
</dbReference>
<dbReference type="InterPro" id="IPR027417">
    <property type="entry name" value="P-loop_NTPase"/>
</dbReference>
<evidence type="ECO:0000256" key="6">
    <source>
        <dbReference type="ARBA" id="ARBA00022741"/>
    </source>
</evidence>
<dbReference type="InterPro" id="IPR003439">
    <property type="entry name" value="ABC_transporter-like_ATP-bd"/>
</dbReference>
<dbReference type="KEGG" id="lvs:LOKVESSMR4R_01846"/>
<evidence type="ECO:0000313" key="12">
    <source>
        <dbReference type="EMBL" id="ARU01159.1"/>
    </source>
</evidence>
<dbReference type="CDD" id="cd03214">
    <property type="entry name" value="ABC_Iron-Siderophores_B12_Hemin"/>
    <property type="match status" value="1"/>
</dbReference>
<gene>
    <name evidence="12" type="primary">fecE</name>
    <name evidence="12" type="ORF">LOKVESSMR4R_01846</name>
</gene>
<dbReference type="OrthoDB" id="9805601at2"/>